<protein>
    <submittedName>
        <fullName evidence="1">Uncharacterized protein</fullName>
    </submittedName>
</protein>
<accession>A0A0H5R1E6</accession>
<organism evidence="1">
    <name type="scientific">Spongospora subterranea</name>
    <dbReference type="NCBI Taxonomy" id="70186"/>
    <lineage>
        <taxon>Eukaryota</taxon>
        <taxon>Sar</taxon>
        <taxon>Rhizaria</taxon>
        <taxon>Endomyxa</taxon>
        <taxon>Phytomyxea</taxon>
        <taxon>Plasmodiophorida</taxon>
        <taxon>Plasmodiophoridae</taxon>
        <taxon>Spongospora</taxon>
    </lineage>
</organism>
<proteinExistence type="predicted"/>
<dbReference type="AlphaFoldDB" id="A0A0H5R1E6"/>
<dbReference type="EMBL" id="HACM01007351">
    <property type="protein sequence ID" value="CRZ07793.1"/>
    <property type="molecule type" value="Transcribed_RNA"/>
</dbReference>
<name>A0A0H5R1E6_9EUKA</name>
<dbReference type="EMBL" id="HACM01007320">
    <property type="protein sequence ID" value="CRZ07762.1"/>
    <property type="molecule type" value="Transcribed_RNA"/>
</dbReference>
<reference evidence="1" key="1">
    <citation type="submission" date="2015-04" db="EMBL/GenBank/DDBJ databases">
        <title>The genome sequence of the plant pathogenic Rhizarian Plasmodiophora brassicae reveals insights in its biotrophic life cycle and the origin of chitin synthesis.</title>
        <authorList>
            <person name="Schwelm A."/>
            <person name="Fogelqvist J."/>
            <person name="Knaust A."/>
            <person name="Julke S."/>
            <person name="Lilja T."/>
            <person name="Dhandapani V."/>
            <person name="Bonilla-Rosso G."/>
            <person name="Karlsson M."/>
            <person name="Shevchenko A."/>
            <person name="Choi S.R."/>
            <person name="Kim H.G."/>
            <person name="Park J.Y."/>
            <person name="Lim Y.P."/>
            <person name="Ludwig-Muller J."/>
            <person name="Dixelius C."/>
        </authorList>
    </citation>
    <scope>NUCLEOTIDE SEQUENCE</scope>
    <source>
        <tissue evidence="1">Potato root galls</tissue>
    </source>
</reference>
<dbReference type="EMBL" id="HACM01007332">
    <property type="protein sequence ID" value="CRZ07774.1"/>
    <property type="molecule type" value="Transcribed_RNA"/>
</dbReference>
<sequence length="176" mass="20272">MTDSLSWVSQFQSLPIKPRTVYAVVADFARLLAKLTCRNQIHIHYVPSHVHHTSGTSDNDISRAIGRSNEIDQLAKNAANIGTKIEHGPFLKANVKRSHFQNYPDRDRFLKLPRESTPHMLINRARTGHSRCRQHLSNIEMDDTNKCRHCDKHPETIEHQVRQRLSPQQSGATRRQ</sequence>
<dbReference type="EMBL" id="HACM01007343">
    <property type="protein sequence ID" value="CRZ07785.1"/>
    <property type="molecule type" value="Transcribed_RNA"/>
</dbReference>
<dbReference type="EMBL" id="HACM01007327">
    <property type="protein sequence ID" value="CRZ07769.1"/>
    <property type="molecule type" value="Transcribed_RNA"/>
</dbReference>
<evidence type="ECO:0000313" key="1">
    <source>
        <dbReference type="EMBL" id="CRZ07762.1"/>
    </source>
</evidence>